<keyword evidence="2" id="KW-0472">Membrane</keyword>
<feature type="region of interest" description="Disordered" evidence="1">
    <location>
        <begin position="109"/>
        <end position="130"/>
    </location>
</feature>
<sequence>MVEFSENEREKLRAEALSTVIEVGSSSLQEEHRKTGKALAIGIVVFVVALGLYHAVVYGSSRLSALVGGFIIMLLYVVSLLYSWHRKKKLTKSNEAALQQKIKEVIVKASKSPLKKPDSESDRKQAALQERPLLVRTYSVA</sequence>
<evidence type="ECO:0000313" key="4">
    <source>
        <dbReference type="Proteomes" id="UP001153712"/>
    </source>
</evidence>
<dbReference type="Proteomes" id="UP001153712">
    <property type="component" value="Chromosome 6"/>
</dbReference>
<evidence type="ECO:0000313" key="3">
    <source>
        <dbReference type="EMBL" id="CAH1186647.1"/>
    </source>
</evidence>
<organism evidence="3 4">
    <name type="scientific">Phyllotreta striolata</name>
    <name type="common">Striped flea beetle</name>
    <name type="synonym">Crioceris striolata</name>
    <dbReference type="NCBI Taxonomy" id="444603"/>
    <lineage>
        <taxon>Eukaryota</taxon>
        <taxon>Metazoa</taxon>
        <taxon>Ecdysozoa</taxon>
        <taxon>Arthropoda</taxon>
        <taxon>Hexapoda</taxon>
        <taxon>Insecta</taxon>
        <taxon>Pterygota</taxon>
        <taxon>Neoptera</taxon>
        <taxon>Endopterygota</taxon>
        <taxon>Coleoptera</taxon>
        <taxon>Polyphaga</taxon>
        <taxon>Cucujiformia</taxon>
        <taxon>Chrysomeloidea</taxon>
        <taxon>Chrysomelidae</taxon>
        <taxon>Galerucinae</taxon>
        <taxon>Alticini</taxon>
        <taxon>Phyllotreta</taxon>
    </lineage>
</organism>
<dbReference type="EMBL" id="OU900099">
    <property type="protein sequence ID" value="CAH1186647.1"/>
    <property type="molecule type" value="Genomic_DNA"/>
</dbReference>
<feature type="transmembrane region" description="Helical" evidence="2">
    <location>
        <begin position="38"/>
        <end position="57"/>
    </location>
</feature>
<accession>A0A9P0E1A3</accession>
<reference evidence="3" key="1">
    <citation type="submission" date="2022-01" db="EMBL/GenBank/DDBJ databases">
        <authorList>
            <person name="King R."/>
        </authorList>
    </citation>
    <scope>NUCLEOTIDE SEQUENCE</scope>
</reference>
<protein>
    <submittedName>
        <fullName evidence="3">Uncharacterized protein</fullName>
    </submittedName>
</protein>
<gene>
    <name evidence="3" type="ORF">PHYEVI_LOCUS9773</name>
</gene>
<keyword evidence="4" id="KW-1185">Reference proteome</keyword>
<name>A0A9P0E1A3_PHYSR</name>
<evidence type="ECO:0000256" key="2">
    <source>
        <dbReference type="SAM" id="Phobius"/>
    </source>
</evidence>
<dbReference type="AlphaFoldDB" id="A0A9P0E1A3"/>
<dbReference type="OrthoDB" id="6737830at2759"/>
<proteinExistence type="predicted"/>
<keyword evidence="2" id="KW-1133">Transmembrane helix</keyword>
<evidence type="ECO:0000256" key="1">
    <source>
        <dbReference type="SAM" id="MobiDB-lite"/>
    </source>
</evidence>
<keyword evidence="2" id="KW-0812">Transmembrane</keyword>
<feature type="compositionally biased region" description="Basic and acidic residues" evidence="1">
    <location>
        <begin position="115"/>
        <end position="125"/>
    </location>
</feature>
<feature type="transmembrane region" description="Helical" evidence="2">
    <location>
        <begin position="63"/>
        <end position="84"/>
    </location>
</feature>